<dbReference type="EMBL" id="BJWL01000019">
    <property type="protein sequence ID" value="GFZ07769.1"/>
    <property type="molecule type" value="Genomic_DNA"/>
</dbReference>
<accession>A0A7J0GAF1</accession>
<dbReference type="AlphaFoldDB" id="A0A7J0GAF1"/>
<organism evidence="1 2">
    <name type="scientific">Actinidia rufa</name>
    <dbReference type="NCBI Taxonomy" id="165716"/>
    <lineage>
        <taxon>Eukaryota</taxon>
        <taxon>Viridiplantae</taxon>
        <taxon>Streptophyta</taxon>
        <taxon>Embryophyta</taxon>
        <taxon>Tracheophyta</taxon>
        <taxon>Spermatophyta</taxon>
        <taxon>Magnoliopsida</taxon>
        <taxon>eudicotyledons</taxon>
        <taxon>Gunneridae</taxon>
        <taxon>Pentapetalae</taxon>
        <taxon>asterids</taxon>
        <taxon>Ericales</taxon>
        <taxon>Actinidiaceae</taxon>
        <taxon>Actinidia</taxon>
    </lineage>
</organism>
<name>A0A7J0GAF1_9ERIC</name>
<evidence type="ECO:0000313" key="2">
    <source>
        <dbReference type="Proteomes" id="UP000585474"/>
    </source>
</evidence>
<comment type="caution">
    <text evidence="1">The sequence shown here is derived from an EMBL/GenBank/DDBJ whole genome shotgun (WGS) entry which is preliminary data.</text>
</comment>
<gene>
    <name evidence="1" type="ORF">Acr_19g0007060</name>
</gene>
<reference evidence="1 2" key="1">
    <citation type="submission" date="2019-07" db="EMBL/GenBank/DDBJ databases">
        <title>De Novo Assembly of kiwifruit Actinidia rufa.</title>
        <authorList>
            <person name="Sugita-Konishi S."/>
            <person name="Sato K."/>
            <person name="Mori E."/>
            <person name="Abe Y."/>
            <person name="Kisaki G."/>
            <person name="Hamano K."/>
            <person name="Suezawa K."/>
            <person name="Otani M."/>
            <person name="Fukuda T."/>
            <person name="Manabe T."/>
            <person name="Gomi K."/>
            <person name="Tabuchi M."/>
            <person name="Akimitsu K."/>
            <person name="Kataoka I."/>
        </authorList>
    </citation>
    <scope>NUCLEOTIDE SEQUENCE [LARGE SCALE GENOMIC DNA]</scope>
    <source>
        <strain evidence="2">cv. Fuchu</strain>
    </source>
</reference>
<keyword evidence="2" id="KW-1185">Reference proteome</keyword>
<protein>
    <submittedName>
        <fullName evidence="1">Uncharacterized protein</fullName>
    </submittedName>
</protein>
<sequence>MHTYLAKETMVCGGARGWGKGREMVVVQYGGLEERGKEEEGCSGLRRRPGERKGEGRWVVVFIVKVKV</sequence>
<proteinExistence type="predicted"/>
<evidence type="ECO:0000313" key="1">
    <source>
        <dbReference type="EMBL" id="GFZ07769.1"/>
    </source>
</evidence>
<dbReference type="Proteomes" id="UP000585474">
    <property type="component" value="Unassembled WGS sequence"/>
</dbReference>